<sequence>MNNGISSVIITENAAISDLTDYPNLNPQNIVTIYGLPGHKFYATTSIGASIVDDNINVDQIILTLDETGKGHFYVRSPFEHKNIENSEEFSAFVVIAPQKDINKVISFPLIFGNYRQSDEAIVFTAYNYTTGAPADGETPCSIYLFIDREHNDDINQIRIRVNNNAIIDGYNKDWADIPLKEDGSATVNVISNTVGKVNVWLTAPDSDSGDKVNFVLSFRPTPMGGEI</sequence>
<dbReference type="PATRIC" id="fig|1393736.3.peg.2230"/>
<gene>
    <name evidence="1" type="ORF">BA1DRAFT_02188</name>
</gene>
<dbReference type="RefSeq" id="WP_036778687.1">
    <property type="nucleotide sequence ID" value="NZ_CAWLTM010000087.1"/>
</dbReference>
<dbReference type="AlphaFoldDB" id="A0A022PL97"/>
<proteinExistence type="predicted"/>
<evidence type="ECO:0000313" key="1">
    <source>
        <dbReference type="EMBL" id="EYU15310.1"/>
    </source>
</evidence>
<protein>
    <submittedName>
        <fullName evidence="1">Uncharacterized protein</fullName>
    </submittedName>
</protein>
<accession>A0A022PL97</accession>
<dbReference type="Proteomes" id="UP000023464">
    <property type="component" value="Unassembled WGS sequence"/>
</dbReference>
<evidence type="ECO:0000313" key="2">
    <source>
        <dbReference type="Proteomes" id="UP000023464"/>
    </source>
</evidence>
<organism evidence="1 2">
    <name type="scientific">Photorhabdus aegyptia</name>
    <dbReference type="NCBI Taxonomy" id="2805098"/>
    <lineage>
        <taxon>Bacteria</taxon>
        <taxon>Pseudomonadati</taxon>
        <taxon>Pseudomonadota</taxon>
        <taxon>Gammaproteobacteria</taxon>
        <taxon>Enterobacterales</taxon>
        <taxon>Morganellaceae</taxon>
        <taxon>Photorhabdus</taxon>
    </lineage>
</organism>
<comment type="caution">
    <text evidence="1">The sequence shown here is derived from an EMBL/GenBank/DDBJ whole genome shotgun (WGS) entry which is preliminary data.</text>
</comment>
<name>A0A022PL97_9GAMM</name>
<dbReference type="EMBL" id="JFGV01000028">
    <property type="protein sequence ID" value="EYU15310.1"/>
    <property type="molecule type" value="Genomic_DNA"/>
</dbReference>
<reference evidence="1 2" key="1">
    <citation type="submission" date="2014-03" db="EMBL/GenBank/DDBJ databases">
        <title>Draft Genome of Photorhabdus luminescens BA1, an Egyptian Isolate.</title>
        <authorList>
            <person name="Ghazal S."/>
            <person name="Hurst S.G.IV."/>
            <person name="Morris K."/>
            <person name="Thomas K."/>
            <person name="Tisa L.S."/>
        </authorList>
    </citation>
    <scope>NUCLEOTIDE SEQUENCE [LARGE SCALE GENOMIC DNA]</scope>
    <source>
        <strain evidence="1 2">BA1</strain>
    </source>
</reference>
<keyword evidence="2" id="KW-1185">Reference proteome</keyword>